<proteinExistence type="predicted"/>
<dbReference type="Proteomes" id="UP000655589">
    <property type="component" value="Unassembled WGS sequence"/>
</dbReference>
<organism evidence="3 4">
    <name type="scientific">Promicromonospora citrea</name>
    <dbReference type="NCBI Taxonomy" id="43677"/>
    <lineage>
        <taxon>Bacteria</taxon>
        <taxon>Bacillati</taxon>
        <taxon>Actinomycetota</taxon>
        <taxon>Actinomycetes</taxon>
        <taxon>Micrococcales</taxon>
        <taxon>Promicromonosporaceae</taxon>
        <taxon>Promicromonospora</taxon>
    </lineage>
</organism>
<feature type="compositionally biased region" description="Gly residues" evidence="1">
    <location>
        <begin position="213"/>
        <end position="237"/>
    </location>
</feature>
<accession>A0A8H9L1R3</accession>
<sequence length="305" mass="28323">MSRALPSALVAGGLLVAGTMSATAADEAGRAAEQTQSGLGGLLTGTVDAVVGEHGVVDTTLTQVGETVGQVTTKDGAVDDTVKGVTGVVDSVAGQDGAVEDVVTGVTGGATASTPALKSDSRNAGGPVEDVVGGVTGAVDAVAGENGAVDDVLGADAPEQGVLDNVADEILDDVGSIGENLGSGNLPGVVDGVGGDGGAVDDLLESPSFADNPGGGDPGPGGPGGPGGGDGGDGSDGGIVPIGNGPGTGGPDPLAPIGADGEATAPGALAETGGQAAGAAALALGLTAAGAAMVRARRRLLEVQD</sequence>
<feature type="region of interest" description="Disordered" evidence="1">
    <location>
        <begin position="179"/>
        <end position="268"/>
    </location>
</feature>
<dbReference type="AlphaFoldDB" id="A0A8H9L1R3"/>
<evidence type="ECO:0008006" key="5">
    <source>
        <dbReference type="Google" id="ProtNLM"/>
    </source>
</evidence>
<dbReference type="EMBL" id="BMPT01000003">
    <property type="protein sequence ID" value="GGM17107.1"/>
    <property type="molecule type" value="Genomic_DNA"/>
</dbReference>
<keyword evidence="2" id="KW-0732">Signal</keyword>
<name>A0A8H9L1R3_9MICO</name>
<reference evidence="3" key="1">
    <citation type="journal article" date="2014" name="Int. J. Syst. Evol. Microbiol.">
        <title>Complete genome sequence of Corynebacterium casei LMG S-19264T (=DSM 44701T), isolated from a smear-ripened cheese.</title>
        <authorList>
            <consortium name="US DOE Joint Genome Institute (JGI-PGF)"/>
            <person name="Walter F."/>
            <person name="Albersmeier A."/>
            <person name="Kalinowski J."/>
            <person name="Ruckert C."/>
        </authorList>
    </citation>
    <scope>NUCLEOTIDE SEQUENCE</scope>
    <source>
        <strain evidence="3">JCM 3051</strain>
    </source>
</reference>
<protein>
    <recommendedName>
        <fullName evidence="5">LPXTG-motif cell wall-anchored protein</fullName>
    </recommendedName>
</protein>
<comment type="caution">
    <text evidence="3">The sequence shown here is derived from an EMBL/GenBank/DDBJ whole genome shotgun (WGS) entry which is preliminary data.</text>
</comment>
<reference evidence="3" key="2">
    <citation type="submission" date="2020-09" db="EMBL/GenBank/DDBJ databases">
        <authorList>
            <person name="Sun Q."/>
            <person name="Ohkuma M."/>
        </authorList>
    </citation>
    <scope>NUCLEOTIDE SEQUENCE</scope>
    <source>
        <strain evidence="3">JCM 3051</strain>
    </source>
</reference>
<keyword evidence="4" id="KW-1185">Reference proteome</keyword>
<evidence type="ECO:0000256" key="1">
    <source>
        <dbReference type="SAM" id="MobiDB-lite"/>
    </source>
</evidence>
<feature type="chain" id="PRO_5034410743" description="LPXTG-motif cell wall-anchored protein" evidence="2">
    <location>
        <begin position="25"/>
        <end position="305"/>
    </location>
</feature>
<evidence type="ECO:0000313" key="3">
    <source>
        <dbReference type="EMBL" id="GGM17107.1"/>
    </source>
</evidence>
<feature type="signal peptide" evidence="2">
    <location>
        <begin position="1"/>
        <end position="24"/>
    </location>
</feature>
<gene>
    <name evidence="3" type="ORF">GCM10010102_10910</name>
</gene>
<evidence type="ECO:0000256" key="2">
    <source>
        <dbReference type="SAM" id="SignalP"/>
    </source>
</evidence>
<evidence type="ECO:0000313" key="4">
    <source>
        <dbReference type="Proteomes" id="UP000655589"/>
    </source>
</evidence>